<name>A0A7J8P440_GOSRA</name>
<feature type="domain" description="DUF4283" evidence="1">
    <location>
        <begin position="16"/>
        <end position="63"/>
    </location>
</feature>
<dbReference type="Proteomes" id="UP000593578">
    <property type="component" value="Unassembled WGS sequence"/>
</dbReference>
<dbReference type="InterPro" id="IPR025558">
    <property type="entry name" value="DUF4283"/>
</dbReference>
<dbReference type="Pfam" id="PF14111">
    <property type="entry name" value="DUF4283"/>
    <property type="match status" value="1"/>
</dbReference>
<dbReference type="AlphaFoldDB" id="A0A7J8P440"/>
<dbReference type="EMBL" id="JABEZZ010000004">
    <property type="protein sequence ID" value="MBA0584017.1"/>
    <property type="molecule type" value="Genomic_DNA"/>
</dbReference>
<evidence type="ECO:0000313" key="3">
    <source>
        <dbReference type="Proteomes" id="UP000593578"/>
    </source>
</evidence>
<comment type="caution">
    <text evidence="2">The sequence shown here is derived from an EMBL/GenBank/DDBJ whole genome shotgun (WGS) entry which is preliminary data.</text>
</comment>
<gene>
    <name evidence="2" type="ORF">Gorai_014851</name>
</gene>
<evidence type="ECO:0000313" key="2">
    <source>
        <dbReference type="EMBL" id="MBA0584017.1"/>
    </source>
</evidence>
<accession>A0A7J8P440</accession>
<organism evidence="2 3">
    <name type="scientific">Gossypium raimondii</name>
    <name type="common">Peruvian cotton</name>
    <name type="synonym">Gossypium klotzschianum subsp. raimondii</name>
    <dbReference type="NCBI Taxonomy" id="29730"/>
    <lineage>
        <taxon>Eukaryota</taxon>
        <taxon>Viridiplantae</taxon>
        <taxon>Streptophyta</taxon>
        <taxon>Embryophyta</taxon>
        <taxon>Tracheophyta</taxon>
        <taxon>Spermatophyta</taxon>
        <taxon>Magnoliopsida</taxon>
        <taxon>eudicotyledons</taxon>
        <taxon>Gunneridae</taxon>
        <taxon>Pentapetalae</taxon>
        <taxon>rosids</taxon>
        <taxon>malvids</taxon>
        <taxon>Malvales</taxon>
        <taxon>Malvaceae</taxon>
        <taxon>Malvoideae</taxon>
        <taxon>Gossypium</taxon>
    </lineage>
</organism>
<evidence type="ECO:0000259" key="1">
    <source>
        <dbReference type="Pfam" id="PF14111"/>
    </source>
</evidence>
<sequence length="142" mass="16278">MLFNCKRGTLSGYEKYNDKSMASIGGIQISDLGDKRYLFKCFLEFDIERVLRGTPWTFDYHLLDSSWNEGDGVGLVPVFEGTTEEGNYYLECMNCLKSKKKFAIKRYWRLPIGKPTRYNETTILECPWIGEFTGCAASSAYA</sequence>
<proteinExistence type="predicted"/>
<reference evidence="2 3" key="1">
    <citation type="journal article" date="2019" name="Genome Biol. Evol.">
        <title>Insights into the evolution of the New World diploid cottons (Gossypium, subgenus Houzingenia) based on genome sequencing.</title>
        <authorList>
            <person name="Grover C.E."/>
            <person name="Arick M.A. 2nd"/>
            <person name="Thrash A."/>
            <person name="Conover J.L."/>
            <person name="Sanders W.S."/>
            <person name="Peterson D.G."/>
            <person name="Frelichowski J.E."/>
            <person name="Scheffler J.A."/>
            <person name="Scheffler B.E."/>
            <person name="Wendel J.F."/>
        </authorList>
    </citation>
    <scope>NUCLEOTIDE SEQUENCE [LARGE SCALE GENOMIC DNA]</scope>
    <source>
        <strain evidence="2">8</strain>
        <tissue evidence="2">Leaf</tissue>
    </source>
</reference>
<protein>
    <recommendedName>
        <fullName evidence="1">DUF4283 domain-containing protein</fullName>
    </recommendedName>
</protein>
<feature type="non-terminal residue" evidence="2">
    <location>
        <position position="1"/>
    </location>
</feature>